<dbReference type="InterPro" id="IPR036182">
    <property type="entry name" value="PCuAC_sf"/>
</dbReference>
<dbReference type="InterPro" id="IPR007410">
    <property type="entry name" value="LpqE-like"/>
</dbReference>
<dbReference type="SUPFAM" id="SSF110087">
    <property type="entry name" value="DR1885-like metal-binding protein"/>
    <property type="match status" value="1"/>
</dbReference>
<dbReference type="Pfam" id="PF04314">
    <property type="entry name" value="PCuAC"/>
    <property type="match status" value="1"/>
</dbReference>
<evidence type="ECO:0000313" key="2">
    <source>
        <dbReference type="EMBL" id="MCT2398433.1"/>
    </source>
</evidence>
<dbReference type="Gene3D" id="2.60.40.1890">
    <property type="entry name" value="PCu(A)C copper chaperone"/>
    <property type="match status" value="1"/>
</dbReference>
<feature type="signal peptide" evidence="1">
    <location>
        <begin position="1"/>
        <end position="21"/>
    </location>
</feature>
<sequence>MKRTVLSISLLAGLGTAPLAAAGKPAPTVSVTNAWARETAPSQVNGGGFATIANTGTVDDRLVSAASPVASEVQLHTMSMDGGVMRMRQLTDGIAVPAGQTVMLKPGSLHVMFIGLKHPLKRGENVPVTLRFARAGTVKVNFAVQPVGAMGPGGRHGGH</sequence>
<dbReference type="PANTHER" id="PTHR36302">
    <property type="entry name" value="BLR7088 PROTEIN"/>
    <property type="match status" value="1"/>
</dbReference>
<evidence type="ECO:0000313" key="3">
    <source>
        <dbReference type="Proteomes" id="UP001165583"/>
    </source>
</evidence>
<accession>A0ABT2I0V6</accession>
<comment type="caution">
    <text evidence="2">The sequence shown here is derived from an EMBL/GenBank/DDBJ whole genome shotgun (WGS) entry which is preliminary data.</text>
</comment>
<proteinExistence type="predicted"/>
<dbReference type="EMBL" id="JANZXA010000001">
    <property type="protein sequence ID" value="MCT2398433.1"/>
    <property type="molecule type" value="Genomic_DNA"/>
</dbReference>
<protein>
    <submittedName>
        <fullName evidence="2">Copper chaperone PCu(A)C</fullName>
    </submittedName>
</protein>
<keyword evidence="3" id="KW-1185">Reference proteome</keyword>
<dbReference type="RefSeq" id="WP_260043573.1">
    <property type="nucleotide sequence ID" value="NZ_JANZXA010000001.1"/>
</dbReference>
<reference evidence="2" key="1">
    <citation type="submission" date="2022-09" db="EMBL/GenBank/DDBJ databases">
        <title>Novosphingobium sp. Nov., a polycyclic aromatic hydrocarbon-degrading bacterium isolated form mangrove sediments in HongKong.</title>
        <authorList>
            <person name="Hu Z."/>
        </authorList>
    </citation>
    <scope>NUCLEOTIDE SEQUENCE</scope>
    <source>
        <strain evidence="2">HK4-1</strain>
    </source>
</reference>
<dbReference type="Proteomes" id="UP001165583">
    <property type="component" value="Unassembled WGS sequence"/>
</dbReference>
<organism evidence="2 3">
    <name type="scientific">Novosphingobium mangrovi</name>
    <name type="common">ex Huang et al. 2023</name>
    <dbReference type="NCBI Taxonomy" id="2976432"/>
    <lineage>
        <taxon>Bacteria</taxon>
        <taxon>Pseudomonadati</taxon>
        <taxon>Pseudomonadota</taxon>
        <taxon>Alphaproteobacteria</taxon>
        <taxon>Sphingomonadales</taxon>
        <taxon>Sphingomonadaceae</taxon>
        <taxon>Novosphingobium</taxon>
    </lineage>
</organism>
<keyword evidence="1" id="KW-0732">Signal</keyword>
<evidence type="ECO:0000256" key="1">
    <source>
        <dbReference type="SAM" id="SignalP"/>
    </source>
</evidence>
<feature type="chain" id="PRO_5046428600" evidence="1">
    <location>
        <begin position="22"/>
        <end position="159"/>
    </location>
</feature>
<dbReference type="InterPro" id="IPR058248">
    <property type="entry name" value="Lxx211020-like"/>
</dbReference>
<name>A0ABT2I0V6_9SPHN</name>
<gene>
    <name evidence="2" type="ORF">NZK81_02620</name>
</gene>
<dbReference type="PANTHER" id="PTHR36302:SF1">
    <property type="entry name" value="COPPER CHAPERONE PCU(A)C"/>
    <property type="match status" value="1"/>
</dbReference>